<dbReference type="Proteomes" id="UP001163835">
    <property type="component" value="Unassembled WGS sequence"/>
</dbReference>
<name>A0ACC1UA16_9AGAR</name>
<reference evidence="1" key="1">
    <citation type="submission" date="2022-09" db="EMBL/GenBank/DDBJ databases">
        <title>A Global Phylogenomic Analysis of the Shiitake Genus Lentinula.</title>
        <authorList>
            <consortium name="DOE Joint Genome Institute"/>
            <person name="Sierra-Patev S."/>
            <person name="Min B."/>
            <person name="Naranjo-Ortiz M."/>
            <person name="Looney B."/>
            <person name="Konkel Z."/>
            <person name="Slot J.C."/>
            <person name="Sakamoto Y."/>
            <person name="Steenwyk J.L."/>
            <person name="Rokas A."/>
            <person name="Carro J."/>
            <person name="Camarero S."/>
            <person name="Ferreira P."/>
            <person name="Molpeceres G."/>
            <person name="Ruiz-Duenas F.J."/>
            <person name="Serrano A."/>
            <person name="Henrissat B."/>
            <person name="Drula E."/>
            <person name="Hughes K.W."/>
            <person name="Mata J.L."/>
            <person name="Ishikawa N.K."/>
            <person name="Vargas-Isla R."/>
            <person name="Ushijima S."/>
            <person name="Smith C.A."/>
            <person name="Ahrendt S."/>
            <person name="Andreopoulos W."/>
            <person name="He G."/>
            <person name="Labutti K."/>
            <person name="Lipzen A."/>
            <person name="Ng V."/>
            <person name="Riley R."/>
            <person name="Sandor L."/>
            <person name="Barry K."/>
            <person name="Martinez A.T."/>
            <person name="Xiao Y."/>
            <person name="Gibbons J.G."/>
            <person name="Terashima K."/>
            <person name="Grigoriev I.V."/>
            <person name="Hibbett D.S."/>
        </authorList>
    </citation>
    <scope>NUCLEOTIDE SEQUENCE</scope>
    <source>
        <strain evidence="1">TMI1499</strain>
    </source>
</reference>
<dbReference type="EMBL" id="MU794988">
    <property type="protein sequence ID" value="KAJ3813607.1"/>
    <property type="molecule type" value="Genomic_DNA"/>
</dbReference>
<proteinExistence type="predicted"/>
<accession>A0ACC1UA16</accession>
<keyword evidence="2" id="KW-1185">Reference proteome</keyword>
<gene>
    <name evidence="1" type="ORF">F5876DRAFT_34762</name>
</gene>
<comment type="caution">
    <text evidence="1">The sequence shown here is derived from an EMBL/GenBank/DDBJ whole genome shotgun (WGS) entry which is preliminary data.</text>
</comment>
<sequence length="336" mass="37173">MSILVGDPNLSLCLACSSSLPPRSHDSVFTTQCCQKPICYSCVSGNPRLARYNPCLACLGGVEAVGLRRHEGRQQPLLPPEIININGAVRDEDTFVLGEDEDDEDLSGEGASPPPYPEHTSSKSSSPPAQADGPPTPQSISSAEITIKINPSNDNNSSQYYIRRGDTVHGIALRFGVDARELCRLNKLPPSTLSTTPHLLHTRTVLILPASARLKDQNGYSLLSSPSDDAEERLRAVRRARERAEKHLQIVTKEVDWRVAKAYIALAEDEAVEDSGMQYDLEKKELGTVLQFRNAVGGQASNVELRALDMYFEDDEWEVRARRERRTNKLSYFLPS</sequence>
<evidence type="ECO:0000313" key="2">
    <source>
        <dbReference type="Proteomes" id="UP001163835"/>
    </source>
</evidence>
<organism evidence="1 2">
    <name type="scientific">Lentinula aff. lateritia</name>
    <dbReference type="NCBI Taxonomy" id="2804960"/>
    <lineage>
        <taxon>Eukaryota</taxon>
        <taxon>Fungi</taxon>
        <taxon>Dikarya</taxon>
        <taxon>Basidiomycota</taxon>
        <taxon>Agaricomycotina</taxon>
        <taxon>Agaricomycetes</taxon>
        <taxon>Agaricomycetidae</taxon>
        <taxon>Agaricales</taxon>
        <taxon>Marasmiineae</taxon>
        <taxon>Omphalotaceae</taxon>
        <taxon>Lentinula</taxon>
    </lineage>
</organism>
<protein>
    <submittedName>
        <fullName evidence="1">Uncharacterized protein</fullName>
    </submittedName>
</protein>
<evidence type="ECO:0000313" key="1">
    <source>
        <dbReference type="EMBL" id="KAJ3813607.1"/>
    </source>
</evidence>